<protein>
    <submittedName>
        <fullName evidence="1">Uncharacterized protein</fullName>
    </submittedName>
</protein>
<dbReference type="AlphaFoldDB" id="F3FHB7"/>
<organism evidence="1 2">
    <name type="scientific">Pseudomonas syringae pv. japonica str. M301072</name>
    <dbReference type="NCBI Taxonomy" id="629262"/>
    <lineage>
        <taxon>Bacteria</taxon>
        <taxon>Pseudomonadati</taxon>
        <taxon>Pseudomonadota</taxon>
        <taxon>Gammaproteobacteria</taxon>
        <taxon>Pseudomonadales</taxon>
        <taxon>Pseudomonadaceae</taxon>
        <taxon>Pseudomonas</taxon>
        <taxon>Pseudomonas syringae</taxon>
    </lineage>
</organism>
<reference evidence="1 2" key="1">
    <citation type="journal article" date="2011" name="PLoS Pathog.">
        <title>Dynamic evolution of pathogenicity revealed by sequencing and comparative genomics of 19 Pseudomonas syringae isolates.</title>
        <authorList>
            <person name="Baltrus D.A."/>
            <person name="Nishimura M.T."/>
            <person name="Romanchuk A."/>
            <person name="Chang J.H."/>
            <person name="Mukhtar M.S."/>
            <person name="Cherkis K."/>
            <person name="Roach J."/>
            <person name="Grant S.R."/>
            <person name="Jones C.D."/>
            <person name="Dangl J.L."/>
        </authorList>
    </citation>
    <scope>NUCLEOTIDE SEQUENCE [LARGE SCALE GENOMIC DNA]</scope>
    <source>
        <strain evidence="2">M301072PT</strain>
    </source>
</reference>
<dbReference type="EMBL" id="AEAH01000547">
    <property type="protein sequence ID" value="EGH29603.1"/>
    <property type="molecule type" value="Genomic_DNA"/>
</dbReference>
<gene>
    <name evidence="1" type="ORF">PSYJA_11745</name>
</gene>
<comment type="caution">
    <text evidence="1">The sequence shown here is derived from an EMBL/GenBank/DDBJ whole genome shotgun (WGS) entry which is preliminary data.</text>
</comment>
<evidence type="ECO:0000313" key="2">
    <source>
        <dbReference type="Proteomes" id="UP000004471"/>
    </source>
</evidence>
<sequence>MTSNRAWVGRRAAKKGVAAKSQITACTVRISQQKQAVNRIQEYLLKFEVFNII</sequence>
<accession>F3FHB7</accession>
<proteinExistence type="predicted"/>
<evidence type="ECO:0000313" key="1">
    <source>
        <dbReference type="EMBL" id="EGH29603.1"/>
    </source>
</evidence>
<dbReference type="Proteomes" id="UP000004471">
    <property type="component" value="Unassembled WGS sequence"/>
</dbReference>
<dbReference type="HOGENOM" id="CLU_3065271_0_0_6"/>
<name>F3FHB7_PSESX</name>